<reference evidence="1 2" key="1">
    <citation type="journal article" date="2016" name="Mol. Biol. Evol.">
        <title>Comparative Genomics of Early-Diverging Mushroom-Forming Fungi Provides Insights into the Origins of Lignocellulose Decay Capabilities.</title>
        <authorList>
            <person name="Nagy L.G."/>
            <person name="Riley R."/>
            <person name="Tritt A."/>
            <person name="Adam C."/>
            <person name="Daum C."/>
            <person name="Floudas D."/>
            <person name="Sun H."/>
            <person name="Yadav J.S."/>
            <person name="Pangilinan J."/>
            <person name="Larsson K.H."/>
            <person name="Matsuura K."/>
            <person name="Barry K."/>
            <person name="Labutti K."/>
            <person name="Kuo R."/>
            <person name="Ohm R.A."/>
            <person name="Bhattacharya S.S."/>
            <person name="Shirouzu T."/>
            <person name="Yoshinaga Y."/>
            <person name="Martin F.M."/>
            <person name="Grigoriev I.V."/>
            <person name="Hibbett D.S."/>
        </authorList>
    </citation>
    <scope>NUCLEOTIDE SEQUENCE [LARGE SCALE GENOMIC DNA]</scope>
    <source>
        <strain evidence="1 2">HHB12733</strain>
    </source>
</reference>
<protein>
    <recommendedName>
        <fullName evidence="3">NAD(P)-binding protein</fullName>
    </recommendedName>
</protein>
<dbReference type="EMBL" id="KV424074">
    <property type="protein sequence ID" value="KZT52222.1"/>
    <property type="molecule type" value="Genomic_DNA"/>
</dbReference>
<dbReference type="Proteomes" id="UP000076842">
    <property type="component" value="Unassembled WGS sequence"/>
</dbReference>
<dbReference type="STRING" id="1353952.A0A165D7C3"/>
<sequence length="75" mass="7789">MANQTFPTFPSASHLVDKTVVVIGGSSGVGHGAVKAALEHGAKVTIGSSSPEKIQWCGKSLEELHESFGGQDLRL</sequence>
<name>A0A165D7C3_9BASI</name>
<accession>A0A165D7C3</accession>
<gene>
    <name evidence="1" type="ORF">CALCODRAFT_487314</name>
</gene>
<proteinExistence type="predicted"/>
<dbReference type="SUPFAM" id="SSF51735">
    <property type="entry name" value="NAD(P)-binding Rossmann-fold domains"/>
    <property type="match status" value="1"/>
</dbReference>
<evidence type="ECO:0000313" key="2">
    <source>
        <dbReference type="Proteomes" id="UP000076842"/>
    </source>
</evidence>
<evidence type="ECO:0000313" key="1">
    <source>
        <dbReference type="EMBL" id="KZT52222.1"/>
    </source>
</evidence>
<dbReference type="Pfam" id="PF00106">
    <property type="entry name" value="adh_short"/>
    <property type="match status" value="1"/>
</dbReference>
<dbReference type="Gene3D" id="3.40.50.720">
    <property type="entry name" value="NAD(P)-binding Rossmann-like Domain"/>
    <property type="match status" value="1"/>
</dbReference>
<evidence type="ECO:0008006" key="3">
    <source>
        <dbReference type="Google" id="ProtNLM"/>
    </source>
</evidence>
<dbReference type="InterPro" id="IPR002347">
    <property type="entry name" value="SDR_fam"/>
</dbReference>
<dbReference type="AlphaFoldDB" id="A0A165D7C3"/>
<keyword evidence="2" id="KW-1185">Reference proteome</keyword>
<organism evidence="1 2">
    <name type="scientific">Calocera cornea HHB12733</name>
    <dbReference type="NCBI Taxonomy" id="1353952"/>
    <lineage>
        <taxon>Eukaryota</taxon>
        <taxon>Fungi</taxon>
        <taxon>Dikarya</taxon>
        <taxon>Basidiomycota</taxon>
        <taxon>Agaricomycotina</taxon>
        <taxon>Dacrymycetes</taxon>
        <taxon>Dacrymycetales</taxon>
        <taxon>Dacrymycetaceae</taxon>
        <taxon>Calocera</taxon>
    </lineage>
</organism>
<dbReference type="InParanoid" id="A0A165D7C3"/>
<dbReference type="InterPro" id="IPR036291">
    <property type="entry name" value="NAD(P)-bd_dom_sf"/>
</dbReference>